<proteinExistence type="predicted"/>
<evidence type="ECO:0008006" key="3">
    <source>
        <dbReference type="Google" id="ProtNLM"/>
    </source>
</evidence>
<evidence type="ECO:0000313" key="1">
    <source>
        <dbReference type="EMBL" id="SHO48923.1"/>
    </source>
</evidence>
<sequence>MDLVHQLFEERLKCMLLIRLASRCFSIHIFSIILEVVATCQNSSHGADSNQRDINLRKYVFSIDESGSGMEMDYKKKAPEERLPRGS</sequence>
<accession>A0A1M7Y8G2</accession>
<evidence type="ECO:0000313" key="2">
    <source>
        <dbReference type="Proteomes" id="UP000184603"/>
    </source>
</evidence>
<reference evidence="1 2" key="1">
    <citation type="submission" date="2016-12" db="EMBL/GenBank/DDBJ databases">
        <authorList>
            <person name="Song W.-J."/>
            <person name="Kurnit D.M."/>
        </authorList>
    </citation>
    <scope>NUCLEOTIDE SEQUENCE [LARGE SCALE GENOMIC DNA]</scope>
    <source>
        <strain evidence="1 2">DSM 18488</strain>
    </source>
</reference>
<protein>
    <recommendedName>
        <fullName evidence="3">Histidine kinase-, DNA gyrase B-, and HSP90-like ATPase</fullName>
    </recommendedName>
</protein>
<gene>
    <name evidence="1" type="ORF">SAMN02745220_02540</name>
</gene>
<keyword evidence="2" id="KW-1185">Reference proteome</keyword>
<organism evidence="1 2">
    <name type="scientific">Desulfopila aestuarii DSM 18488</name>
    <dbReference type="NCBI Taxonomy" id="1121416"/>
    <lineage>
        <taxon>Bacteria</taxon>
        <taxon>Pseudomonadati</taxon>
        <taxon>Thermodesulfobacteriota</taxon>
        <taxon>Desulfobulbia</taxon>
        <taxon>Desulfobulbales</taxon>
        <taxon>Desulfocapsaceae</taxon>
        <taxon>Desulfopila</taxon>
    </lineage>
</organism>
<dbReference type="Proteomes" id="UP000184603">
    <property type="component" value="Unassembled WGS sequence"/>
</dbReference>
<dbReference type="AlphaFoldDB" id="A0A1M7Y8G2"/>
<name>A0A1M7Y8G2_9BACT</name>
<dbReference type="EMBL" id="FRFE01000011">
    <property type="protein sequence ID" value="SHO48923.1"/>
    <property type="molecule type" value="Genomic_DNA"/>
</dbReference>